<dbReference type="Pfam" id="PF13579">
    <property type="entry name" value="Glyco_trans_4_4"/>
    <property type="match status" value="1"/>
</dbReference>
<dbReference type="AlphaFoldDB" id="A0A1Z4V8F9"/>
<keyword evidence="4" id="KW-1185">Reference proteome</keyword>
<accession>A0A1Z4V8F9</accession>
<dbReference type="EMBL" id="AP018316">
    <property type="protein sequence ID" value="BAZ87856.1"/>
    <property type="molecule type" value="Genomic_DNA"/>
</dbReference>
<reference evidence="3 4" key="1">
    <citation type="submission" date="2017-06" db="EMBL/GenBank/DDBJ databases">
        <title>Genome sequencing of cyanobaciteial culture collection at National Institute for Environmental Studies (NIES).</title>
        <authorList>
            <person name="Hirose Y."/>
            <person name="Shimura Y."/>
            <person name="Fujisawa T."/>
            <person name="Nakamura Y."/>
            <person name="Kawachi M."/>
        </authorList>
    </citation>
    <scope>NUCLEOTIDE SEQUENCE [LARGE SCALE GENOMIC DNA]</scope>
    <source>
        <strain evidence="3 4">NIES-806</strain>
    </source>
</reference>
<dbReference type="GO" id="GO:0016757">
    <property type="term" value="F:glycosyltransferase activity"/>
    <property type="evidence" value="ECO:0007669"/>
    <property type="project" value="InterPro"/>
</dbReference>
<dbReference type="InterPro" id="IPR028098">
    <property type="entry name" value="Glyco_trans_4-like_N"/>
</dbReference>
<sequence>MIKSKNRILYIQYTNPAIYPPLEHSSRILAQADWEVLFLGTGASGGDALRFPPHPHITVYQIPFCQPGWWQKLHYMRYCIWVLISVLRWQPQWVYASDFLVCPIALILTFLPGIKVIYHEHDSPSTKANSLFINWCLQAREKLARRAKFCILPNQQRADLFDKELNNNQHSLCVWNCPSKQAVFHPNILNDKDELWLWYHGSIVPTQLPSIIIKALAQLPENVKLRIAGYETIGHRGYVKELQTLANKIGIGDRIQYVGTLSKRSELLEWCSKCDIGLSLFIKPTREPMTGASNKPFDYLACGLPLVVSDLPDWKQMYVEPGYGLSCNPEDVNSIADVIRWYLEHPLEMKAMGEKGRQRILNEWNYETQFEVVKNQMN</sequence>
<feature type="domain" description="Glycosyltransferase subfamily 4-like N-terminal" evidence="2">
    <location>
        <begin position="26"/>
        <end position="161"/>
    </location>
</feature>
<dbReference type="Gene3D" id="3.40.50.2000">
    <property type="entry name" value="Glycogen Phosphorylase B"/>
    <property type="match status" value="2"/>
</dbReference>
<dbReference type="Proteomes" id="UP000218702">
    <property type="component" value="Chromosome"/>
</dbReference>
<evidence type="ECO:0000313" key="3">
    <source>
        <dbReference type="EMBL" id="BAZ87856.1"/>
    </source>
</evidence>
<organism evidence="3 4">
    <name type="scientific">Dolichospermum compactum NIES-806</name>
    <dbReference type="NCBI Taxonomy" id="1973481"/>
    <lineage>
        <taxon>Bacteria</taxon>
        <taxon>Bacillati</taxon>
        <taxon>Cyanobacteriota</taxon>
        <taxon>Cyanophyceae</taxon>
        <taxon>Nostocales</taxon>
        <taxon>Aphanizomenonaceae</taxon>
        <taxon>Dolichospermum</taxon>
        <taxon>Dolichospermum compactum</taxon>
    </lineage>
</organism>
<dbReference type="RefSeq" id="WP_231939898.1">
    <property type="nucleotide sequence ID" value="NZ_AP018316.1"/>
</dbReference>
<dbReference type="PANTHER" id="PTHR12526">
    <property type="entry name" value="GLYCOSYLTRANSFERASE"/>
    <property type="match status" value="1"/>
</dbReference>
<name>A0A1Z4V8F9_9CYAN</name>
<dbReference type="KEGG" id="dcm:NIES806_40880"/>
<dbReference type="SUPFAM" id="SSF53756">
    <property type="entry name" value="UDP-Glycosyltransferase/glycogen phosphorylase"/>
    <property type="match status" value="1"/>
</dbReference>
<gene>
    <name evidence="3" type="ORF">NIES806_40880</name>
</gene>
<evidence type="ECO:0000259" key="2">
    <source>
        <dbReference type="Pfam" id="PF13579"/>
    </source>
</evidence>
<evidence type="ECO:0000259" key="1">
    <source>
        <dbReference type="Pfam" id="PF00534"/>
    </source>
</evidence>
<dbReference type="InterPro" id="IPR001296">
    <property type="entry name" value="Glyco_trans_1"/>
</dbReference>
<protein>
    <submittedName>
        <fullName evidence="3">Group 1 glycosyl transferase</fullName>
    </submittedName>
</protein>
<feature type="domain" description="Glycosyl transferase family 1" evidence="1">
    <location>
        <begin position="187"/>
        <end position="359"/>
    </location>
</feature>
<evidence type="ECO:0000313" key="4">
    <source>
        <dbReference type="Proteomes" id="UP000218702"/>
    </source>
</evidence>
<proteinExistence type="predicted"/>
<keyword evidence="3" id="KW-0808">Transferase</keyword>
<dbReference type="Pfam" id="PF00534">
    <property type="entry name" value="Glycos_transf_1"/>
    <property type="match status" value="1"/>
</dbReference>